<sequence>MHIAKAFQEKQTNNVKFSTKSSDGPMRCIGPSQNLGTKSNDGPMDTGPQQNFYAVHDVGHNDNPGALEPADKTNIGMLFNTKSSTIYVFREYSTGASFSKPTKISSAKLCLFCNFDFFNQLDQDQFDRGNLKFMKSCRAKNGPENGAILEMNSTQFHTLNNLSSLSSAFNEHCGNRIVVSSSMNNKNEHSPSRKEKKCFRKRKNFLSNIDFLKWNAAIFSFARSASFVFYVILKSQIKS</sequence>
<evidence type="ECO:0000256" key="1">
    <source>
        <dbReference type="SAM" id="MobiDB-lite"/>
    </source>
</evidence>
<keyword evidence="2" id="KW-0812">Transmembrane</keyword>
<name>A0A915HN64_ROMCU</name>
<keyword evidence="2" id="KW-0472">Membrane</keyword>
<dbReference type="WBParaSite" id="nRc.2.0.1.t02940-RA">
    <property type="protein sequence ID" value="nRc.2.0.1.t02940-RA"/>
    <property type="gene ID" value="nRc.2.0.1.g02940"/>
</dbReference>
<evidence type="ECO:0000313" key="4">
    <source>
        <dbReference type="WBParaSite" id="nRc.2.0.1.t02940-RA"/>
    </source>
</evidence>
<accession>A0A915HN64</accession>
<evidence type="ECO:0000256" key="2">
    <source>
        <dbReference type="SAM" id="Phobius"/>
    </source>
</evidence>
<feature type="region of interest" description="Disordered" evidence="1">
    <location>
        <begin position="12"/>
        <end position="50"/>
    </location>
</feature>
<feature type="compositionally biased region" description="Polar residues" evidence="1">
    <location>
        <begin position="31"/>
        <end position="40"/>
    </location>
</feature>
<feature type="transmembrane region" description="Helical" evidence="2">
    <location>
        <begin position="211"/>
        <end position="233"/>
    </location>
</feature>
<keyword evidence="2" id="KW-1133">Transmembrane helix</keyword>
<reference evidence="4" key="1">
    <citation type="submission" date="2022-11" db="UniProtKB">
        <authorList>
            <consortium name="WormBaseParasite"/>
        </authorList>
    </citation>
    <scope>IDENTIFICATION</scope>
</reference>
<proteinExistence type="predicted"/>
<feature type="compositionally biased region" description="Polar residues" evidence="1">
    <location>
        <begin position="12"/>
        <end position="22"/>
    </location>
</feature>
<keyword evidence="3" id="KW-1185">Reference proteome</keyword>
<dbReference type="AlphaFoldDB" id="A0A915HN64"/>
<dbReference type="Proteomes" id="UP000887565">
    <property type="component" value="Unplaced"/>
</dbReference>
<protein>
    <submittedName>
        <fullName evidence="4">Uncharacterized protein</fullName>
    </submittedName>
</protein>
<evidence type="ECO:0000313" key="3">
    <source>
        <dbReference type="Proteomes" id="UP000887565"/>
    </source>
</evidence>
<organism evidence="3 4">
    <name type="scientific">Romanomermis culicivorax</name>
    <name type="common">Nematode worm</name>
    <dbReference type="NCBI Taxonomy" id="13658"/>
    <lineage>
        <taxon>Eukaryota</taxon>
        <taxon>Metazoa</taxon>
        <taxon>Ecdysozoa</taxon>
        <taxon>Nematoda</taxon>
        <taxon>Enoplea</taxon>
        <taxon>Dorylaimia</taxon>
        <taxon>Mermithida</taxon>
        <taxon>Mermithoidea</taxon>
        <taxon>Mermithidae</taxon>
        <taxon>Romanomermis</taxon>
    </lineage>
</organism>